<dbReference type="OrthoDB" id="8686772at2"/>
<name>A0A547P7I5_9SPHN</name>
<evidence type="ECO:0000313" key="2">
    <source>
        <dbReference type="Proteomes" id="UP000316343"/>
    </source>
</evidence>
<sequence length="162" mass="18416">MPACPVGGERHLTPGEVNLARTVFGDAIDYGSVKLKRRKFFPFQPKRITMAPRGHLHFHPQGHAYCDDFADEGLARQGHLIHELTHVWQTQTRGDWYLIFRRHPFCRYGYTLKPGQPFAAYGIEQQAEIVKHAFWLRHGAQVAGVADGDAYKMLVNFDGATL</sequence>
<accession>A0A547P7I5</accession>
<organism evidence="1 2">
    <name type="scientific">Erythrobacter insulae</name>
    <dbReference type="NCBI Taxonomy" id="2584124"/>
    <lineage>
        <taxon>Bacteria</taxon>
        <taxon>Pseudomonadati</taxon>
        <taxon>Pseudomonadota</taxon>
        <taxon>Alphaproteobacteria</taxon>
        <taxon>Sphingomonadales</taxon>
        <taxon>Erythrobacteraceae</taxon>
        <taxon>Erythrobacter/Porphyrobacter group</taxon>
        <taxon>Erythrobacter</taxon>
    </lineage>
</organism>
<proteinExistence type="predicted"/>
<evidence type="ECO:0000313" key="1">
    <source>
        <dbReference type="EMBL" id="TRD10103.1"/>
    </source>
</evidence>
<dbReference type="Proteomes" id="UP000316343">
    <property type="component" value="Unassembled WGS sequence"/>
</dbReference>
<dbReference type="EMBL" id="VHJK01000002">
    <property type="protein sequence ID" value="TRD10103.1"/>
    <property type="molecule type" value="Genomic_DNA"/>
</dbReference>
<comment type="caution">
    <text evidence="1">The sequence shown here is derived from an EMBL/GenBank/DDBJ whole genome shotgun (WGS) entry which is preliminary data.</text>
</comment>
<protein>
    <submittedName>
        <fullName evidence="1">Vgr related protein</fullName>
    </submittedName>
</protein>
<dbReference type="AlphaFoldDB" id="A0A547P7I5"/>
<gene>
    <name evidence="1" type="ORF">FGU71_12680</name>
</gene>
<keyword evidence="2" id="KW-1185">Reference proteome</keyword>
<reference evidence="1 2" key="1">
    <citation type="submission" date="2019-06" db="EMBL/GenBank/DDBJ databases">
        <title>Erythrobacter insulae sp. nov., isolated from a tidal flat.</title>
        <authorList>
            <person name="Yoon J.-H."/>
        </authorList>
    </citation>
    <scope>NUCLEOTIDE SEQUENCE [LARGE SCALE GENOMIC DNA]</scope>
    <source>
        <strain evidence="1 2">JBTF-M21</strain>
    </source>
</reference>